<dbReference type="Gene3D" id="3.40.50.1820">
    <property type="entry name" value="alpha/beta hydrolase"/>
    <property type="match status" value="1"/>
</dbReference>
<evidence type="ECO:0000259" key="6">
    <source>
        <dbReference type="Pfam" id="PF08386"/>
    </source>
</evidence>
<organism evidence="7 8">
    <name type="scientific">Dokdonella koreensis DS-123</name>
    <dbReference type="NCBI Taxonomy" id="1300342"/>
    <lineage>
        <taxon>Bacteria</taxon>
        <taxon>Pseudomonadati</taxon>
        <taxon>Pseudomonadota</taxon>
        <taxon>Gammaproteobacteria</taxon>
        <taxon>Lysobacterales</taxon>
        <taxon>Rhodanobacteraceae</taxon>
        <taxon>Dokdonella</taxon>
    </lineage>
</organism>
<dbReference type="InterPro" id="IPR029058">
    <property type="entry name" value="AB_hydrolase_fold"/>
</dbReference>
<dbReference type="AlphaFoldDB" id="A0A167HB62"/>
<dbReference type="InterPro" id="IPR002410">
    <property type="entry name" value="Peptidase_S33"/>
</dbReference>
<evidence type="ECO:0000313" key="8">
    <source>
        <dbReference type="Proteomes" id="UP000076830"/>
    </source>
</evidence>
<dbReference type="PANTHER" id="PTHR43248:SF29">
    <property type="entry name" value="TRIPEPTIDYL AMINOPEPTIDASE"/>
    <property type="match status" value="1"/>
</dbReference>
<comment type="similarity">
    <text evidence="1">Belongs to the peptidase S33 family.</text>
</comment>
<evidence type="ECO:0000256" key="2">
    <source>
        <dbReference type="ARBA" id="ARBA00022729"/>
    </source>
</evidence>
<keyword evidence="2" id="KW-0732">Signal</keyword>
<sequence>MKKNLRIAVAVLVAIGVVAYGRFRDKPDAAARPPASSGRFAVPSGTADFTLGSLAFTACELPQKRSAATTAAFCAPFEVPENWDAPDGRKIRLNLALLKSTQAADDDFIVFLAGGPGQAAIEAWPLTAAAFEPARKRRHVLLLDQRGTGGSNALTCPAEDDADAAAFSFDLDRVRAATQRCLTAVSAHADPRYYTTTVAVRDLEALRQALGGPTFNLVGGSYGTRVAQQYLKRHPDGVRSIVLDSPVPNELVLGAEFARNLEDALKAQFALCTADAACAKAYGDPYANLQQLRDALQAEPRTVRYPDPVTFETVERPLTAISLAGLVRMFAYAPESAALIPRSIRAALDGDYTPLMGQLKVLSDSMAELAGSGMSTSVICAEDADRLVPDPADAGRLLGTAMSDVIKAQCAVWPKGERPADFNEPATGDTPVLVLAGELDPVTPPRYGEQIVRTLTRARLLVAKGQGHSVMGRGCLPKLVSQFMDRLDPAGLDATCADAMGPCPTSSTSTELPHDRAEGSAQGLRRGEGRRRRLVHRP</sequence>
<keyword evidence="8" id="KW-1185">Reference proteome</keyword>
<dbReference type="RefSeq" id="WP_223303874.1">
    <property type="nucleotide sequence ID" value="NZ_CP015249.1"/>
</dbReference>
<accession>A0A167HB62</accession>
<dbReference type="InterPro" id="IPR013595">
    <property type="entry name" value="Pept_S33_TAP-like_C"/>
</dbReference>
<dbReference type="GO" id="GO:0006508">
    <property type="term" value="P:proteolysis"/>
    <property type="evidence" value="ECO:0007669"/>
    <property type="project" value="InterPro"/>
</dbReference>
<dbReference type="EMBL" id="CP015249">
    <property type="protein sequence ID" value="ANB19762.1"/>
    <property type="molecule type" value="Genomic_DNA"/>
</dbReference>
<proteinExistence type="inferred from homology"/>
<dbReference type="PATRIC" id="fig|1300342.3.peg.3691"/>
<dbReference type="Pfam" id="PF00561">
    <property type="entry name" value="Abhydrolase_1"/>
    <property type="match status" value="1"/>
</dbReference>
<dbReference type="InterPro" id="IPR051601">
    <property type="entry name" value="Serine_prot/Carboxylest_S33"/>
</dbReference>
<evidence type="ECO:0000256" key="1">
    <source>
        <dbReference type="ARBA" id="ARBA00010088"/>
    </source>
</evidence>
<evidence type="ECO:0000313" key="7">
    <source>
        <dbReference type="EMBL" id="ANB19762.1"/>
    </source>
</evidence>
<feature type="domain" description="Peptidase S33 tripeptidyl aminopeptidase-like C-terminal" evidence="6">
    <location>
        <begin position="408"/>
        <end position="495"/>
    </location>
</feature>
<evidence type="ECO:0000256" key="4">
    <source>
        <dbReference type="SAM" id="MobiDB-lite"/>
    </source>
</evidence>
<evidence type="ECO:0000259" key="5">
    <source>
        <dbReference type="Pfam" id="PF00561"/>
    </source>
</evidence>
<reference evidence="7 8" key="1">
    <citation type="submission" date="2016-04" db="EMBL/GenBank/DDBJ databases">
        <title>Complete genome sequence of Dokdonella koreensis DS-123T.</title>
        <authorList>
            <person name="Kim J.F."/>
            <person name="Lee H."/>
            <person name="Kwak M.-J."/>
        </authorList>
    </citation>
    <scope>NUCLEOTIDE SEQUENCE [LARGE SCALE GENOMIC DNA]</scope>
    <source>
        <strain evidence="7 8">DS-123</strain>
    </source>
</reference>
<keyword evidence="3 7" id="KW-0378">Hydrolase</keyword>
<feature type="region of interest" description="Disordered" evidence="4">
    <location>
        <begin position="503"/>
        <end position="538"/>
    </location>
</feature>
<dbReference type="SUPFAM" id="SSF53474">
    <property type="entry name" value="alpha/beta-Hydrolases"/>
    <property type="match status" value="1"/>
</dbReference>
<dbReference type="PANTHER" id="PTHR43248">
    <property type="entry name" value="2-SUCCINYL-6-HYDROXY-2,4-CYCLOHEXADIENE-1-CARBOXYLATE SYNTHASE"/>
    <property type="match status" value="1"/>
</dbReference>
<feature type="domain" description="AB hydrolase-1" evidence="5">
    <location>
        <begin position="109"/>
        <end position="298"/>
    </location>
</feature>
<name>A0A167HB62_9GAMM</name>
<dbReference type="Pfam" id="PF08386">
    <property type="entry name" value="Abhydrolase_4"/>
    <property type="match status" value="1"/>
</dbReference>
<dbReference type="PRINTS" id="PR00793">
    <property type="entry name" value="PROAMNOPTASE"/>
</dbReference>
<evidence type="ECO:0000256" key="3">
    <source>
        <dbReference type="ARBA" id="ARBA00022801"/>
    </source>
</evidence>
<dbReference type="InterPro" id="IPR000073">
    <property type="entry name" value="AB_hydrolase_1"/>
</dbReference>
<gene>
    <name evidence="7" type="ORF">I596_3779</name>
</gene>
<dbReference type="STRING" id="1300342.I596_3779"/>
<feature type="compositionally biased region" description="Basic residues" evidence="4">
    <location>
        <begin position="528"/>
        <end position="538"/>
    </location>
</feature>
<dbReference type="Proteomes" id="UP000076830">
    <property type="component" value="Chromosome"/>
</dbReference>
<dbReference type="KEGG" id="dko:I596_3779"/>
<protein>
    <submittedName>
        <fullName evidence="7">Alpha/beta hydrolase</fullName>
    </submittedName>
</protein>
<dbReference type="GO" id="GO:0008233">
    <property type="term" value="F:peptidase activity"/>
    <property type="evidence" value="ECO:0007669"/>
    <property type="project" value="InterPro"/>
</dbReference>